<dbReference type="PATRIC" id="fig|1122146.4.peg.893"/>
<gene>
    <name evidence="2" type="ORF">IV53_GL000859</name>
</gene>
<dbReference type="RefSeq" id="WP_027107293.1">
    <property type="nucleotide sequence ID" value="NZ_JQBZ01000025.1"/>
</dbReference>
<evidence type="ECO:0000313" key="2">
    <source>
        <dbReference type="EMBL" id="KRN88889.1"/>
    </source>
</evidence>
<dbReference type="OrthoDB" id="2146354at2"/>
<dbReference type="InterPro" id="IPR029491">
    <property type="entry name" value="Helicase_HTH"/>
</dbReference>
<dbReference type="STRING" id="1122146.IV53_GL000859"/>
<name>A0A0R2KHP4_9LACO</name>
<dbReference type="EMBL" id="JQBZ01000025">
    <property type="protein sequence ID" value="KRN88889.1"/>
    <property type="molecule type" value="Genomic_DNA"/>
</dbReference>
<evidence type="ECO:0000313" key="3">
    <source>
        <dbReference type="Proteomes" id="UP000051500"/>
    </source>
</evidence>
<dbReference type="eggNOG" id="COG4955">
    <property type="taxonomic scope" value="Bacteria"/>
</dbReference>
<reference evidence="2 3" key="1">
    <citation type="journal article" date="2015" name="Genome Announc.">
        <title>Expanding the biotechnology potential of lactobacilli through comparative genomics of 213 strains and associated genera.</title>
        <authorList>
            <person name="Sun Z."/>
            <person name="Harris H.M."/>
            <person name="McCann A."/>
            <person name="Guo C."/>
            <person name="Argimon S."/>
            <person name="Zhang W."/>
            <person name="Yang X."/>
            <person name="Jeffery I.B."/>
            <person name="Cooney J.C."/>
            <person name="Kagawa T.F."/>
            <person name="Liu W."/>
            <person name="Song Y."/>
            <person name="Salvetti E."/>
            <person name="Wrobel A."/>
            <person name="Rasinkangas P."/>
            <person name="Parkhill J."/>
            <person name="Rea M.C."/>
            <person name="O'Sullivan O."/>
            <person name="Ritari J."/>
            <person name="Douillard F.P."/>
            <person name="Paul Ross R."/>
            <person name="Yang R."/>
            <person name="Briner A.E."/>
            <person name="Felis G.E."/>
            <person name="de Vos W.M."/>
            <person name="Barrangou R."/>
            <person name="Klaenhammer T.R."/>
            <person name="Caufield P.W."/>
            <person name="Cui Y."/>
            <person name="Zhang H."/>
            <person name="O'Toole P.W."/>
        </authorList>
    </citation>
    <scope>NUCLEOTIDE SEQUENCE [LARGE SCALE GENOMIC DNA]</scope>
    <source>
        <strain evidence="2 3">DSM 22408</strain>
    </source>
</reference>
<proteinExistence type="predicted"/>
<evidence type="ECO:0000259" key="1">
    <source>
        <dbReference type="Pfam" id="PF14493"/>
    </source>
</evidence>
<organism evidence="2 3">
    <name type="scientific">Ligilactobacillus ceti DSM 22408</name>
    <dbReference type="NCBI Taxonomy" id="1122146"/>
    <lineage>
        <taxon>Bacteria</taxon>
        <taxon>Bacillati</taxon>
        <taxon>Bacillota</taxon>
        <taxon>Bacilli</taxon>
        <taxon>Lactobacillales</taxon>
        <taxon>Lactobacillaceae</taxon>
        <taxon>Ligilactobacillus</taxon>
    </lineage>
</organism>
<keyword evidence="3" id="KW-1185">Reference proteome</keyword>
<accession>A0A0R2KHP4</accession>
<dbReference type="Proteomes" id="UP000051500">
    <property type="component" value="Unassembled WGS sequence"/>
</dbReference>
<dbReference type="AlphaFoldDB" id="A0A0R2KHP4"/>
<sequence>MHQPWILYFEPEKLKKASVLRQLMTNKITSSSLFWGFYYDWLGYINEEPKLQESIFLKELAQLVKLGDLMMPQQGFYQLTPQGEQKKQAMIEAGLYLHKPQLLAQIDYPLWKDVFYLSVQAASEYAYDQKRYYVITSNLQAQYYVKQWIKKYSLAQLVTELNETLNKFLAQEDPQLAAAFSASLVGYQVNGKTALQIAEMTPYSPAEISLMQVDFLLRYAQYIVQEQSILKELVAWTKNERRVPQSALVTYQMYLQGFDIATISQRRHVKPATVEEHLIDVAIIKRDFPRDAFLTPELKTALSQMMSIQNVATIQYKELKEKLPELTFLQFRMFQIDLLRKERNN</sequence>
<dbReference type="Pfam" id="PF14493">
    <property type="entry name" value="HTH_40"/>
    <property type="match status" value="1"/>
</dbReference>
<feature type="domain" description="Helicase Helix-turn-helix" evidence="1">
    <location>
        <begin position="246"/>
        <end position="335"/>
    </location>
</feature>
<protein>
    <recommendedName>
        <fullName evidence="1">Helicase Helix-turn-helix domain-containing protein</fullName>
    </recommendedName>
</protein>
<comment type="caution">
    <text evidence="2">The sequence shown here is derived from an EMBL/GenBank/DDBJ whole genome shotgun (WGS) entry which is preliminary data.</text>
</comment>